<gene>
    <name evidence="5" type="ORF">EYE40_02100</name>
</gene>
<dbReference type="Proteomes" id="UP000294194">
    <property type="component" value="Unassembled WGS sequence"/>
</dbReference>
<dbReference type="PROSITE" id="PS51409">
    <property type="entry name" value="ARGINASE_2"/>
    <property type="match status" value="1"/>
</dbReference>
<evidence type="ECO:0000256" key="4">
    <source>
        <dbReference type="PROSITE-ProRule" id="PRU00742"/>
    </source>
</evidence>
<dbReference type="EMBL" id="SISG01000001">
    <property type="protein sequence ID" value="TBN58488.1"/>
    <property type="molecule type" value="Genomic_DNA"/>
</dbReference>
<keyword evidence="3" id="KW-0464">Manganese</keyword>
<keyword evidence="2" id="KW-0378">Hydrolase</keyword>
<comment type="similarity">
    <text evidence="4">Belongs to the arginase family.</text>
</comment>
<proteinExistence type="inferred from homology"/>
<evidence type="ECO:0000313" key="5">
    <source>
        <dbReference type="EMBL" id="TBN58488.1"/>
    </source>
</evidence>
<dbReference type="SUPFAM" id="SSF52768">
    <property type="entry name" value="Arginase/deacetylase"/>
    <property type="match status" value="1"/>
</dbReference>
<dbReference type="InterPro" id="IPR006035">
    <property type="entry name" value="Ureohydrolase"/>
</dbReference>
<dbReference type="InterPro" id="IPR023696">
    <property type="entry name" value="Ureohydrolase_dom_sf"/>
</dbReference>
<keyword evidence="1" id="KW-0479">Metal-binding</keyword>
<organism evidence="5 6">
    <name type="scientific">Glaciihabitans arcticus</name>
    <dbReference type="NCBI Taxonomy" id="2668039"/>
    <lineage>
        <taxon>Bacteria</taxon>
        <taxon>Bacillati</taxon>
        <taxon>Actinomycetota</taxon>
        <taxon>Actinomycetes</taxon>
        <taxon>Micrococcales</taxon>
        <taxon>Microbacteriaceae</taxon>
        <taxon>Glaciihabitans</taxon>
    </lineage>
</organism>
<name>A0A4Q9GXZ0_9MICO</name>
<accession>A0A4Q9GXZ0</accession>
<dbReference type="GO" id="GO:0004053">
    <property type="term" value="F:arginase activity"/>
    <property type="evidence" value="ECO:0007669"/>
    <property type="project" value="TreeGrafter"/>
</dbReference>
<evidence type="ECO:0000256" key="1">
    <source>
        <dbReference type="ARBA" id="ARBA00022723"/>
    </source>
</evidence>
<dbReference type="PANTHER" id="PTHR43782">
    <property type="entry name" value="ARGINASE"/>
    <property type="match status" value="1"/>
</dbReference>
<dbReference type="PRINTS" id="PR00116">
    <property type="entry name" value="ARGINASE"/>
</dbReference>
<protein>
    <submittedName>
        <fullName evidence="5">Arginase family protein</fullName>
    </submittedName>
</protein>
<dbReference type="Gene3D" id="3.40.800.10">
    <property type="entry name" value="Ureohydrolase domain"/>
    <property type="match status" value="1"/>
</dbReference>
<comment type="caution">
    <text evidence="5">The sequence shown here is derived from an EMBL/GenBank/DDBJ whole genome shotgun (WGS) entry which is preliminary data.</text>
</comment>
<dbReference type="CDD" id="cd09999">
    <property type="entry name" value="Arginase-like_1"/>
    <property type="match status" value="1"/>
</dbReference>
<dbReference type="PANTHER" id="PTHR43782:SF3">
    <property type="entry name" value="ARGINASE"/>
    <property type="match status" value="1"/>
</dbReference>
<dbReference type="GO" id="GO:0030145">
    <property type="term" value="F:manganese ion binding"/>
    <property type="evidence" value="ECO:0007669"/>
    <property type="project" value="TreeGrafter"/>
</dbReference>
<evidence type="ECO:0000256" key="3">
    <source>
        <dbReference type="ARBA" id="ARBA00023211"/>
    </source>
</evidence>
<dbReference type="Pfam" id="PF00491">
    <property type="entry name" value="Arginase"/>
    <property type="match status" value="1"/>
</dbReference>
<evidence type="ECO:0000313" key="6">
    <source>
        <dbReference type="Proteomes" id="UP000294194"/>
    </source>
</evidence>
<dbReference type="GO" id="GO:0005829">
    <property type="term" value="C:cytosol"/>
    <property type="evidence" value="ECO:0007669"/>
    <property type="project" value="TreeGrafter"/>
</dbReference>
<evidence type="ECO:0000256" key="2">
    <source>
        <dbReference type="ARBA" id="ARBA00022801"/>
    </source>
</evidence>
<keyword evidence="6" id="KW-1185">Reference proteome</keyword>
<reference evidence="6" key="1">
    <citation type="submission" date="2019-02" db="EMBL/GenBank/DDBJ databases">
        <title>Glaciihabitans arcticus sp. nov., a psychrotolerant bacterium isolated from polar soil.</title>
        <authorList>
            <person name="Dahal R.H."/>
        </authorList>
    </citation>
    <scope>NUCLEOTIDE SEQUENCE [LARGE SCALE GENOMIC DNA]</scope>
    <source>
        <strain evidence="6">RP-3-7</strain>
    </source>
</reference>
<sequence length="252" mass="25819">MRLVDGANAIRGDLPSSSTHVVDVPLEAGDARGTGIQRFGSLAMVRERMLATLSEIPDAAITIGGDCGVELAAVEHALARNPETAVLWFDAHPDLHSPTTSSSGAFTGQVLRALTGDGLPGLVPDSPLDPARIILVGARSIDSAEEDFIAEHGVASLGLASAESLVAAVRASGATSVYLHIDVDVLDPSEFAGKSDPVPWGLTVAQLIELIGAVKAEFGFAGAGITEFAPSSPDAATDDLPTLLRVIGALAR</sequence>
<dbReference type="AlphaFoldDB" id="A0A4Q9GXZ0"/>